<keyword evidence="6" id="KW-0223">Dioxygenase</keyword>
<evidence type="ECO:0000259" key="5">
    <source>
        <dbReference type="Pfam" id="PF02668"/>
    </source>
</evidence>
<comment type="caution">
    <text evidence="6">The sequence shown here is derived from an EMBL/GenBank/DDBJ whole genome shotgun (WGS) entry which is preliminary data.</text>
</comment>
<evidence type="ECO:0000313" key="6">
    <source>
        <dbReference type="EMBL" id="MUN39344.1"/>
    </source>
</evidence>
<evidence type="ECO:0000256" key="2">
    <source>
        <dbReference type="ARBA" id="ARBA00023002"/>
    </source>
</evidence>
<comment type="cofactor">
    <cofactor evidence="1">
        <name>Fe(2+)</name>
        <dbReference type="ChEBI" id="CHEBI:29033"/>
    </cofactor>
</comment>
<sequence length="324" mass="35762">MTTELPTDLARLGEVTGHLEGNAHTRAAVYALGGRVADHQGWIAEHGDRVRACLRTYGAVLLTGLPVDLALFAAAVRSVGGEPLGYNERSTPRTEVEANIYTSTEYPPDQVIPMHNENSYSDRWPDTLFFLCRTAAETGGATPIADSRAVLRLVPPDVRDRFASGVAYTRTFREGFGLSWQETFQTDRREEVERYCREHGQTFTWTGDGGLRTSHRRPAWRTEPVTGAEVWFNQANLFHVSALDEEVQEALLAVYAEEDLPRNAYFGDGQPIKPDDIAAVDAAYAEASLALPWSEGSMLIVNNMLAAHGRESYTGDRSILVAMA</sequence>
<dbReference type="Gene3D" id="3.60.130.10">
    <property type="entry name" value="Clavaminate synthase-like"/>
    <property type="match status" value="1"/>
</dbReference>
<dbReference type="GO" id="GO:0017000">
    <property type="term" value="P:antibiotic biosynthetic process"/>
    <property type="evidence" value="ECO:0007669"/>
    <property type="project" value="UniProtKB-KW"/>
</dbReference>
<gene>
    <name evidence="6" type="ORF">GNZ18_22470</name>
</gene>
<evidence type="ECO:0000256" key="1">
    <source>
        <dbReference type="ARBA" id="ARBA00001954"/>
    </source>
</evidence>
<name>A0A7K1L4H6_9ACTN</name>
<dbReference type="InterPro" id="IPR003819">
    <property type="entry name" value="TauD/TfdA-like"/>
</dbReference>
<keyword evidence="3" id="KW-0408">Iron</keyword>
<proteinExistence type="predicted"/>
<reference evidence="6 7" key="1">
    <citation type="submission" date="2019-11" db="EMBL/GenBank/DDBJ databases">
        <authorList>
            <person name="Cao P."/>
        </authorList>
    </citation>
    <scope>NUCLEOTIDE SEQUENCE [LARGE SCALE GENOMIC DNA]</scope>
    <source>
        <strain evidence="6 7">NEAU-AAG5</strain>
    </source>
</reference>
<organism evidence="6 7">
    <name type="scientific">Actinomadura litoris</name>
    <dbReference type="NCBI Taxonomy" id="2678616"/>
    <lineage>
        <taxon>Bacteria</taxon>
        <taxon>Bacillati</taxon>
        <taxon>Actinomycetota</taxon>
        <taxon>Actinomycetes</taxon>
        <taxon>Streptosporangiales</taxon>
        <taxon>Thermomonosporaceae</taxon>
        <taxon>Actinomadura</taxon>
    </lineage>
</organism>
<keyword evidence="2" id="KW-0560">Oxidoreductase</keyword>
<dbReference type="Proteomes" id="UP000432015">
    <property type="component" value="Unassembled WGS sequence"/>
</dbReference>
<evidence type="ECO:0000256" key="3">
    <source>
        <dbReference type="ARBA" id="ARBA00023004"/>
    </source>
</evidence>
<evidence type="ECO:0000313" key="7">
    <source>
        <dbReference type="Proteomes" id="UP000432015"/>
    </source>
</evidence>
<dbReference type="EMBL" id="WOFH01000008">
    <property type="protein sequence ID" value="MUN39344.1"/>
    <property type="molecule type" value="Genomic_DNA"/>
</dbReference>
<dbReference type="PANTHER" id="PTHR10696">
    <property type="entry name" value="GAMMA-BUTYROBETAINE HYDROXYLASE-RELATED"/>
    <property type="match status" value="1"/>
</dbReference>
<keyword evidence="7" id="KW-1185">Reference proteome</keyword>
<dbReference type="GO" id="GO:0051213">
    <property type="term" value="F:dioxygenase activity"/>
    <property type="evidence" value="ECO:0007669"/>
    <property type="project" value="UniProtKB-KW"/>
</dbReference>
<dbReference type="Pfam" id="PF02668">
    <property type="entry name" value="TauD"/>
    <property type="match status" value="1"/>
</dbReference>
<dbReference type="RefSeq" id="WP_156218533.1">
    <property type="nucleotide sequence ID" value="NZ_WOFH01000008.1"/>
</dbReference>
<dbReference type="SUPFAM" id="SSF51197">
    <property type="entry name" value="Clavaminate synthase-like"/>
    <property type="match status" value="1"/>
</dbReference>
<feature type="domain" description="TauD/TfdA-like" evidence="5">
    <location>
        <begin position="38"/>
        <end position="322"/>
    </location>
</feature>
<dbReference type="InterPro" id="IPR042098">
    <property type="entry name" value="TauD-like_sf"/>
</dbReference>
<accession>A0A7K1L4H6</accession>
<dbReference type="InterPro" id="IPR050411">
    <property type="entry name" value="AlphaKG_dependent_hydroxylases"/>
</dbReference>
<keyword evidence="4" id="KW-0045">Antibiotic biosynthesis</keyword>
<evidence type="ECO:0000256" key="4">
    <source>
        <dbReference type="ARBA" id="ARBA00023194"/>
    </source>
</evidence>
<protein>
    <submittedName>
        <fullName evidence="6">TauD/TfdA family dioxygenase</fullName>
    </submittedName>
</protein>
<dbReference type="AlphaFoldDB" id="A0A7K1L4H6"/>
<dbReference type="PANTHER" id="PTHR10696:SF56">
    <property type="entry name" value="TAUD_TFDA-LIKE DOMAIN-CONTAINING PROTEIN"/>
    <property type="match status" value="1"/>
</dbReference>